<organism evidence="2 3">
    <name type="scientific">Phaeosphaeria nodorum (strain SN15 / ATCC MYA-4574 / FGSC 10173)</name>
    <name type="common">Glume blotch fungus</name>
    <name type="synonym">Parastagonospora nodorum</name>
    <dbReference type="NCBI Taxonomy" id="321614"/>
    <lineage>
        <taxon>Eukaryota</taxon>
        <taxon>Fungi</taxon>
        <taxon>Dikarya</taxon>
        <taxon>Ascomycota</taxon>
        <taxon>Pezizomycotina</taxon>
        <taxon>Dothideomycetes</taxon>
        <taxon>Pleosporomycetidae</taxon>
        <taxon>Pleosporales</taxon>
        <taxon>Pleosporineae</taxon>
        <taxon>Phaeosphaeriaceae</taxon>
        <taxon>Parastagonospora</taxon>
    </lineage>
</organism>
<sequence length="126" mass="14036">MSVGMFVRCSFVRPEVRKTRYPHATPLHKRSTLLRWLPSRSYVKCSGAPSLWPCNGSSSGCCGTRETSVSPRKQTLPHSASPLSTYQTFWLPQHQQLLGLYKALSLVAFLSALGLTTPASTGWYIY</sequence>
<evidence type="ECO:0000256" key="1">
    <source>
        <dbReference type="SAM" id="Phobius"/>
    </source>
</evidence>
<dbReference type="EMBL" id="CP069033">
    <property type="protein sequence ID" value="QRD00932.1"/>
    <property type="molecule type" value="Genomic_DNA"/>
</dbReference>
<keyword evidence="1" id="KW-0812">Transmembrane</keyword>
<feature type="transmembrane region" description="Helical" evidence="1">
    <location>
        <begin position="103"/>
        <end position="125"/>
    </location>
</feature>
<dbReference type="Proteomes" id="UP000663193">
    <property type="component" value="Chromosome 11"/>
</dbReference>
<dbReference type="AlphaFoldDB" id="A0A7U2F941"/>
<protein>
    <submittedName>
        <fullName evidence="2">Uncharacterized protein</fullName>
    </submittedName>
</protein>
<keyword evidence="1" id="KW-0472">Membrane</keyword>
<name>A0A7U2F941_PHANO</name>
<gene>
    <name evidence="2" type="ORF">JI435_415970</name>
</gene>
<dbReference type="VEuPathDB" id="FungiDB:JI435_415970"/>
<keyword evidence="1" id="KW-1133">Transmembrane helix</keyword>
<evidence type="ECO:0000313" key="3">
    <source>
        <dbReference type="Proteomes" id="UP000663193"/>
    </source>
</evidence>
<evidence type="ECO:0000313" key="2">
    <source>
        <dbReference type="EMBL" id="QRD00932.1"/>
    </source>
</evidence>
<accession>A0A7U2F941</accession>
<keyword evidence="3" id="KW-1185">Reference proteome</keyword>
<proteinExistence type="predicted"/>
<reference evidence="3" key="1">
    <citation type="journal article" date="2021" name="BMC Genomics">
        <title>Chromosome-level genome assembly and manually-curated proteome of model necrotroph Parastagonospora nodorum Sn15 reveals a genome-wide trove of candidate effector homologs, and redundancy of virulence-related functions within an accessory chromosome.</title>
        <authorList>
            <person name="Bertazzoni S."/>
            <person name="Jones D.A.B."/>
            <person name="Phan H.T."/>
            <person name="Tan K.-C."/>
            <person name="Hane J.K."/>
        </authorList>
    </citation>
    <scope>NUCLEOTIDE SEQUENCE [LARGE SCALE GENOMIC DNA]</scope>
    <source>
        <strain evidence="3">SN15 / ATCC MYA-4574 / FGSC 10173)</strain>
    </source>
</reference>